<evidence type="ECO:0000256" key="7">
    <source>
        <dbReference type="ARBA" id="ARBA00022679"/>
    </source>
</evidence>
<evidence type="ECO:0000256" key="8">
    <source>
        <dbReference type="ARBA" id="ARBA00022723"/>
    </source>
</evidence>
<name>A0A2H5Y5E8_9CHLR</name>
<evidence type="ECO:0000256" key="11">
    <source>
        <dbReference type="ARBA" id="ARBA00022840"/>
    </source>
</evidence>
<evidence type="ECO:0000259" key="15">
    <source>
        <dbReference type="Pfam" id="PF01326"/>
    </source>
</evidence>
<dbReference type="PANTHER" id="PTHR43030">
    <property type="entry name" value="PHOSPHOENOLPYRUVATE SYNTHASE"/>
    <property type="match status" value="1"/>
</dbReference>
<evidence type="ECO:0000256" key="6">
    <source>
        <dbReference type="ARBA" id="ARBA00021623"/>
    </source>
</evidence>
<dbReference type="UniPathway" id="UPA00138"/>
<evidence type="ECO:0000313" key="17">
    <source>
        <dbReference type="Proteomes" id="UP000236642"/>
    </source>
</evidence>
<evidence type="ECO:0000256" key="4">
    <source>
        <dbReference type="ARBA" id="ARBA00007837"/>
    </source>
</evidence>
<comment type="similarity">
    <text evidence="4">Belongs to the PEP-utilizing enzyme family.</text>
</comment>
<comment type="caution">
    <text evidence="16">The sequence shown here is derived from an EMBL/GenBank/DDBJ whole genome shotgun (WGS) entry which is preliminary data.</text>
</comment>
<evidence type="ECO:0000256" key="14">
    <source>
        <dbReference type="ARBA" id="ARBA00047700"/>
    </source>
</evidence>
<evidence type="ECO:0000256" key="12">
    <source>
        <dbReference type="ARBA" id="ARBA00022842"/>
    </source>
</evidence>
<accession>A0A2H5Y5E8</accession>
<dbReference type="GO" id="GO:0008986">
    <property type="term" value="F:pyruvate, water dikinase activity"/>
    <property type="evidence" value="ECO:0007669"/>
    <property type="project" value="UniProtKB-EC"/>
</dbReference>
<dbReference type="InterPro" id="IPR006319">
    <property type="entry name" value="PEP_synth"/>
</dbReference>
<comment type="function">
    <text evidence="2">Catalyzes the phosphorylation of pyruvate to phosphoenolpyruvate.</text>
</comment>
<dbReference type="InterPro" id="IPR002192">
    <property type="entry name" value="PPDK_AMP/ATP-bd"/>
</dbReference>
<dbReference type="Gene3D" id="3.30.470.20">
    <property type="entry name" value="ATP-grasp fold, B domain"/>
    <property type="match status" value="1"/>
</dbReference>
<keyword evidence="7" id="KW-0808">Transferase</keyword>
<evidence type="ECO:0000256" key="13">
    <source>
        <dbReference type="ARBA" id="ARBA00033470"/>
    </source>
</evidence>
<dbReference type="InterPro" id="IPR013815">
    <property type="entry name" value="ATP_grasp_subdomain_1"/>
</dbReference>
<evidence type="ECO:0000256" key="2">
    <source>
        <dbReference type="ARBA" id="ARBA00002988"/>
    </source>
</evidence>
<dbReference type="GO" id="GO:0046872">
    <property type="term" value="F:metal ion binding"/>
    <property type="evidence" value="ECO:0007669"/>
    <property type="project" value="UniProtKB-KW"/>
</dbReference>
<comment type="cofactor">
    <cofactor evidence="1">
        <name>Mg(2+)</name>
        <dbReference type="ChEBI" id="CHEBI:18420"/>
    </cofactor>
</comment>
<dbReference type="PANTHER" id="PTHR43030:SF1">
    <property type="entry name" value="PHOSPHOENOLPYRUVATE SYNTHASE"/>
    <property type="match status" value="1"/>
</dbReference>
<dbReference type="Gene3D" id="3.30.1490.20">
    <property type="entry name" value="ATP-grasp fold, A domain"/>
    <property type="match status" value="1"/>
</dbReference>
<keyword evidence="8" id="KW-0479">Metal-binding</keyword>
<evidence type="ECO:0000313" key="16">
    <source>
        <dbReference type="EMBL" id="GBD08673.1"/>
    </source>
</evidence>
<sequence length="814" mass="93221">MRAPRKIPESQEFLTTAWACSMLRIQNPSAGQTRMDGEHGYPWHLPPALALHLEILRYPILARRIRERMRQELFARGIITPEAFEEEVREKALISQRLEGLTDPFGQESAEEWEERLAQIRDQLTEFYFAYNLPHSLFVEIVRSVLEERAPGHRPVLTFNPELAPVEALFAQAESYEAVPPEQRKAVLPHLKEIRVVLIKSIISDQLAFVGIAREHFTSADLRSIYERRIGQGKIGGKAAGMMLAWRVLQTPDPEDPFPLVERVSIPESWFIGADVFYEFMERNGLLPYLNQKYKSEEEIRAEFPEVQHAFLEGRFPAWFVQRLRELLREVGRHPLIVRSSSLLEDNFGASFAGKYESHFCPNQGSLEENLETLLTAIKRVYASVFHPDPLIYRRHVGLVDYDERMAILLQKVEGVRYGRYFFPPIAGVAYSRNPFRWSPRIRREDGFVRMVLGLGTRAVERVAHDYPRMVALSHPGLRPEKDPQAIARYTQHFIDVIDLEENAFRTMPIHEVLEGDYPGLAYLALVHKGDYLQPLIGRNVDPRSLVITFDRLLQETDFAPLMRAVLRKLERYYGRPVDVEFAVLLGDGRPPRPMLRLLQCRPQTDREQAASPRIPRDLPAEDIVFTSHHMVPHGAVYNIRYVIYVDPIAYTRIPELSARLEIARLIGRLNRRLAGERFILIGPGRWGSVNPYLGVKVGYADIYNARALVEIGLRGAQGSPELSYGTHFFRDLIEAQIYPLAIIPDDERAIFQADFFLQAPNSLTALLPEEAPYASCVKVIDVPGVTGGRYLHLVMDGDHEEAMAYLGPEREQA</sequence>
<proteinExistence type="inferred from homology"/>
<evidence type="ECO:0000256" key="5">
    <source>
        <dbReference type="ARBA" id="ARBA00011996"/>
    </source>
</evidence>
<dbReference type="Pfam" id="PF01326">
    <property type="entry name" value="PPDK_N"/>
    <property type="match status" value="1"/>
</dbReference>
<evidence type="ECO:0000256" key="10">
    <source>
        <dbReference type="ARBA" id="ARBA00022777"/>
    </source>
</evidence>
<keyword evidence="11" id="KW-0067">ATP-binding</keyword>
<keyword evidence="10" id="KW-0418">Kinase</keyword>
<keyword evidence="9" id="KW-0547">Nucleotide-binding</keyword>
<dbReference type="GO" id="GO:0006094">
    <property type="term" value="P:gluconeogenesis"/>
    <property type="evidence" value="ECO:0007669"/>
    <property type="project" value="UniProtKB-UniPathway"/>
</dbReference>
<protein>
    <recommendedName>
        <fullName evidence="6">Phosphoenolpyruvate synthase</fullName>
        <ecNumber evidence="5">2.7.9.2</ecNumber>
    </recommendedName>
    <alternativeName>
        <fullName evidence="13">Pyruvate, water dikinase</fullName>
    </alternativeName>
</protein>
<gene>
    <name evidence="16" type="ORF">HRbin22_00914</name>
</gene>
<dbReference type="SUPFAM" id="SSF56059">
    <property type="entry name" value="Glutathione synthetase ATP-binding domain-like"/>
    <property type="match status" value="1"/>
</dbReference>
<comment type="catalytic activity">
    <reaction evidence="14">
        <text>pyruvate + ATP + H2O = phosphoenolpyruvate + AMP + phosphate + 2 H(+)</text>
        <dbReference type="Rhea" id="RHEA:11364"/>
        <dbReference type="ChEBI" id="CHEBI:15361"/>
        <dbReference type="ChEBI" id="CHEBI:15377"/>
        <dbReference type="ChEBI" id="CHEBI:15378"/>
        <dbReference type="ChEBI" id="CHEBI:30616"/>
        <dbReference type="ChEBI" id="CHEBI:43474"/>
        <dbReference type="ChEBI" id="CHEBI:58702"/>
        <dbReference type="ChEBI" id="CHEBI:456215"/>
        <dbReference type="EC" id="2.7.9.2"/>
    </reaction>
</comment>
<dbReference type="Proteomes" id="UP000236642">
    <property type="component" value="Unassembled WGS sequence"/>
</dbReference>
<dbReference type="EC" id="2.7.9.2" evidence="5"/>
<feature type="domain" description="Pyruvate phosphate dikinase AMP/ATP-binding" evidence="15">
    <location>
        <begin position="234"/>
        <end position="618"/>
    </location>
</feature>
<evidence type="ECO:0000256" key="1">
    <source>
        <dbReference type="ARBA" id="ARBA00001946"/>
    </source>
</evidence>
<evidence type="ECO:0000256" key="3">
    <source>
        <dbReference type="ARBA" id="ARBA00004742"/>
    </source>
</evidence>
<comment type="pathway">
    <text evidence="3">Carbohydrate biosynthesis; gluconeogenesis.</text>
</comment>
<reference evidence="17" key="1">
    <citation type="submission" date="2017-09" db="EMBL/GenBank/DDBJ databases">
        <title>Metaegenomics of thermophilic ammonia-oxidizing enrichment culture.</title>
        <authorList>
            <person name="Kato S."/>
            <person name="Suzuki K."/>
        </authorList>
    </citation>
    <scope>NUCLEOTIDE SEQUENCE [LARGE SCALE GENOMIC DNA]</scope>
</reference>
<evidence type="ECO:0000256" key="9">
    <source>
        <dbReference type="ARBA" id="ARBA00022741"/>
    </source>
</evidence>
<dbReference type="EMBL" id="BEHY01000015">
    <property type="protein sequence ID" value="GBD08673.1"/>
    <property type="molecule type" value="Genomic_DNA"/>
</dbReference>
<dbReference type="AlphaFoldDB" id="A0A2H5Y5E8"/>
<organism evidence="16 17">
    <name type="scientific">Candidatus Thermoflexus japonica</name>
    <dbReference type="NCBI Taxonomy" id="2035417"/>
    <lineage>
        <taxon>Bacteria</taxon>
        <taxon>Bacillati</taxon>
        <taxon>Chloroflexota</taxon>
        <taxon>Thermoflexia</taxon>
        <taxon>Thermoflexales</taxon>
        <taxon>Thermoflexaceae</taxon>
        <taxon>Thermoflexus</taxon>
    </lineage>
</organism>
<keyword evidence="12" id="KW-0460">Magnesium</keyword>
<dbReference type="GO" id="GO:0005524">
    <property type="term" value="F:ATP binding"/>
    <property type="evidence" value="ECO:0007669"/>
    <property type="project" value="UniProtKB-KW"/>
</dbReference>